<gene>
    <name evidence="1" type="ORF">T12_15093</name>
</gene>
<sequence length="73" mass="7879">MLGVEMEVRVEEGGEGVRSISVLLGRKSSDVKVFVKQSSNEIPIANAIDDVNLIVNENVGDFPRAESHSPVLT</sequence>
<protein>
    <submittedName>
        <fullName evidence="1">Uncharacterized protein</fullName>
    </submittedName>
</protein>
<comment type="caution">
    <text evidence="1">The sequence shown here is derived from an EMBL/GenBank/DDBJ whole genome shotgun (WGS) entry which is preliminary data.</text>
</comment>
<name>A0A0V0Z5U4_9BILA</name>
<dbReference type="AlphaFoldDB" id="A0A0V0Z5U4"/>
<organism evidence="1 2">
    <name type="scientific">Trichinella patagoniensis</name>
    <dbReference type="NCBI Taxonomy" id="990121"/>
    <lineage>
        <taxon>Eukaryota</taxon>
        <taxon>Metazoa</taxon>
        <taxon>Ecdysozoa</taxon>
        <taxon>Nematoda</taxon>
        <taxon>Enoplea</taxon>
        <taxon>Dorylaimia</taxon>
        <taxon>Trichinellida</taxon>
        <taxon>Trichinellidae</taxon>
        <taxon>Trichinella</taxon>
    </lineage>
</organism>
<dbReference type="Proteomes" id="UP000054783">
    <property type="component" value="Unassembled WGS sequence"/>
</dbReference>
<accession>A0A0V0Z5U4</accession>
<dbReference type="EMBL" id="JYDQ01000402">
    <property type="protein sequence ID" value="KRY07805.1"/>
    <property type="molecule type" value="Genomic_DNA"/>
</dbReference>
<evidence type="ECO:0000313" key="2">
    <source>
        <dbReference type="Proteomes" id="UP000054783"/>
    </source>
</evidence>
<evidence type="ECO:0000313" key="1">
    <source>
        <dbReference type="EMBL" id="KRY07805.1"/>
    </source>
</evidence>
<reference evidence="1 2" key="1">
    <citation type="submission" date="2015-01" db="EMBL/GenBank/DDBJ databases">
        <title>Evolution of Trichinella species and genotypes.</title>
        <authorList>
            <person name="Korhonen P.K."/>
            <person name="Edoardo P."/>
            <person name="Giuseppe L.R."/>
            <person name="Gasser R.B."/>
        </authorList>
    </citation>
    <scope>NUCLEOTIDE SEQUENCE [LARGE SCALE GENOMIC DNA]</scope>
    <source>
        <strain evidence="1">ISS2496</strain>
    </source>
</reference>
<keyword evidence="2" id="KW-1185">Reference proteome</keyword>
<proteinExistence type="predicted"/>